<dbReference type="EMBL" id="JAWONS010000290">
    <property type="protein sequence ID" value="MDW2799931.1"/>
    <property type="molecule type" value="Genomic_DNA"/>
</dbReference>
<gene>
    <name evidence="1" type="ORF">RZO55_20370</name>
</gene>
<accession>A0ABU4GQM0</accession>
<proteinExistence type="predicted"/>
<name>A0ABU4GQM0_9CLOT</name>
<organism evidence="1 2">
    <name type="scientific">Clostridium boliviensis</name>
    <dbReference type="NCBI Taxonomy" id="318465"/>
    <lineage>
        <taxon>Bacteria</taxon>
        <taxon>Bacillati</taxon>
        <taxon>Bacillota</taxon>
        <taxon>Clostridia</taxon>
        <taxon>Eubacteriales</taxon>
        <taxon>Clostridiaceae</taxon>
        <taxon>Clostridium</taxon>
    </lineage>
</organism>
<dbReference type="Pfam" id="PF19892">
    <property type="entry name" value="DUF6365"/>
    <property type="match status" value="1"/>
</dbReference>
<evidence type="ECO:0000313" key="2">
    <source>
        <dbReference type="Proteomes" id="UP001276854"/>
    </source>
</evidence>
<dbReference type="InterPro" id="IPR045945">
    <property type="entry name" value="DUF6365"/>
</dbReference>
<evidence type="ECO:0000313" key="1">
    <source>
        <dbReference type="EMBL" id="MDW2799931.1"/>
    </source>
</evidence>
<dbReference type="Proteomes" id="UP001276854">
    <property type="component" value="Unassembled WGS sequence"/>
</dbReference>
<keyword evidence="2" id="KW-1185">Reference proteome</keyword>
<protein>
    <submittedName>
        <fullName evidence="1">DUF6365 family protein</fullName>
    </submittedName>
</protein>
<sequence length="415" mass="48999">MKKILIIVLSEISTGELTIGYEFGSRLAKNNYDVKFLISPQFVSFLDNRKEKYFVLKSEEDAATNFLRFKQYVEEFKPDYFFLSDVYTTEYSKTWSGVCMKVLKMYGIPIIGVDEYEYLSTNFTPDYYGGIFEKLPPLLKKCDFVVRDCPLNVPRGKNDAVFNFSLYDKDLHISECRKRFIRSKFGISQSEKLIFYASSSWEIINFHLSSSLQMLMKWIPLMLQYYLLELNRNVTIIHIGPKPWEIVQGNKIRYLHHSYLVPEQFDELLLASDLFITINSVSVTMSKAVFGNVPCLLFQNSKHIDFKRLEKRLTHMPQWYQIMAREVGEVFPFKAGFFGWYALLQSVMRNNNYTQTYQEVPVFKMIEAVQSFNDYLFDIDKIRDIKKRQSEYINELQKRVDTPEQIMEKISFIKG</sequence>
<dbReference type="RefSeq" id="WP_318066120.1">
    <property type="nucleotide sequence ID" value="NZ_JAWONS010000290.1"/>
</dbReference>
<reference evidence="1 2" key="1">
    <citation type="submission" date="2023-10" db="EMBL/GenBank/DDBJ databases">
        <title>A novel Glycoside Hydrolase 43-Like Enzyme from Clostrdium boliviensis is an Endo-xylanase, and a Candidate for Xylooligosaccharides Production from Different Xylan Substrates.</title>
        <authorList>
            <person name="Alvarez M.T."/>
            <person name="Rocabado-Villegas L.R."/>
            <person name="Salas-Veizaga D.M."/>
            <person name="Linares-Pasten J.A."/>
            <person name="Gudmundsdottir E.E."/>
            <person name="Hreggvidsson G.O."/>
            <person name="Adlercreutz P."/>
            <person name="Nordberg Karlsson E."/>
        </authorList>
    </citation>
    <scope>NUCLEOTIDE SEQUENCE [LARGE SCALE GENOMIC DNA]</scope>
    <source>
        <strain evidence="1 2">E-1</strain>
    </source>
</reference>
<comment type="caution">
    <text evidence="1">The sequence shown here is derived from an EMBL/GenBank/DDBJ whole genome shotgun (WGS) entry which is preliminary data.</text>
</comment>